<dbReference type="EMBL" id="QNBC01000029">
    <property type="protein sequence ID" value="RKX66945.1"/>
    <property type="molecule type" value="Genomic_DNA"/>
</dbReference>
<dbReference type="InterPro" id="IPR036259">
    <property type="entry name" value="MFS_trans_sf"/>
</dbReference>
<dbReference type="Proteomes" id="UP000282321">
    <property type="component" value="Unassembled WGS sequence"/>
</dbReference>
<evidence type="ECO:0008006" key="4">
    <source>
        <dbReference type="Google" id="ProtNLM"/>
    </source>
</evidence>
<feature type="transmembrane region" description="Helical" evidence="1">
    <location>
        <begin position="176"/>
        <end position="195"/>
    </location>
</feature>
<feature type="transmembrane region" description="Helical" evidence="1">
    <location>
        <begin position="278"/>
        <end position="298"/>
    </location>
</feature>
<feature type="transmembrane region" description="Helical" evidence="1">
    <location>
        <begin position="318"/>
        <end position="343"/>
    </location>
</feature>
<gene>
    <name evidence="2" type="ORF">DRP44_03130</name>
</gene>
<dbReference type="InterPro" id="IPR011701">
    <property type="entry name" value="MFS"/>
</dbReference>
<feature type="transmembrane region" description="Helical" evidence="1">
    <location>
        <begin position="106"/>
        <end position="123"/>
    </location>
</feature>
<keyword evidence="1" id="KW-1133">Transmembrane helix</keyword>
<dbReference type="PANTHER" id="PTHR23530">
    <property type="entry name" value="TRANSPORT PROTEIN-RELATED"/>
    <property type="match status" value="1"/>
</dbReference>
<feature type="transmembrane region" description="Helical" evidence="1">
    <location>
        <begin position="83"/>
        <end position="100"/>
    </location>
</feature>
<organism evidence="2 3">
    <name type="scientific">candidate division TA06 bacterium</name>
    <dbReference type="NCBI Taxonomy" id="2250710"/>
    <lineage>
        <taxon>Bacteria</taxon>
        <taxon>Bacteria division TA06</taxon>
    </lineage>
</organism>
<proteinExistence type="predicted"/>
<feature type="transmembrane region" description="Helical" evidence="1">
    <location>
        <begin position="396"/>
        <end position="416"/>
    </location>
</feature>
<feature type="transmembrane region" description="Helical" evidence="1">
    <location>
        <begin position="152"/>
        <end position="170"/>
    </location>
</feature>
<keyword evidence="1" id="KW-0812">Transmembrane</keyword>
<keyword evidence="1" id="KW-0472">Membrane</keyword>
<dbReference type="SUPFAM" id="SSF103473">
    <property type="entry name" value="MFS general substrate transporter"/>
    <property type="match status" value="1"/>
</dbReference>
<dbReference type="Pfam" id="PF07690">
    <property type="entry name" value="MFS_1"/>
    <property type="match status" value="1"/>
</dbReference>
<dbReference type="Gene3D" id="1.20.1250.20">
    <property type="entry name" value="MFS general substrate transporter like domains"/>
    <property type="match status" value="1"/>
</dbReference>
<sequence length="429" mass="49920">MKQVDILEDLYSTIKRDKQIWKFCFYGFFKNLRFFEPYLYIYFLSLGFSLFQIGILYSIREITVYILEIPTGIFADNYGKKKSLLICFSSYIVSFILFFYTKHFLMAAIGMIIFALGEVFRSGTHKAMIYSYLERRGWFSEKTFVYGRTRSFSLLGSSVAAFLSIFFVLNIPAMKWIFIITIVPYILDFILILSYPDYLDERTESNLSVKRFFISSIEKMKSIFGNGFLTRVLISSSLYDGLFKTIKDYIQPLMKALIISSGLVLIKNLPQNSNVKVILGIIYGIFYIFSSSASRNVFRLNRYIDSFSLMNLLFDLMGVIFVILFFTIKLNWIWVVIALYFLLYLMKDARRPLVVDVCGDHMNKNERATVLSVDSQFRSIAMIIFAPLFGFVSDRYSIAVAFLITGIFILIVNLFLKGGVKFNKKYKFK</sequence>
<protein>
    <recommendedName>
        <fullName evidence="4">Major facilitator superfamily (MFS) profile domain-containing protein</fullName>
    </recommendedName>
</protein>
<dbReference type="CDD" id="cd06174">
    <property type="entry name" value="MFS"/>
    <property type="match status" value="1"/>
</dbReference>
<dbReference type="AlphaFoldDB" id="A0A660S9L9"/>
<dbReference type="PANTHER" id="PTHR23530:SF1">
    <property type="entry name" value="PERMEASE, MAJOR FACILITATOR SUPERFAMILY-RELATED"/>
    <property type="match status" value="1"/>
</dbReference>
<name>A0A660S9L9_UNCT6</name>
<evidence type="ECO:0000256" key="1">
    <source>
        <dbReference type="SAM" id="Phobius"/>
    </source>
</evidence>
<comment type="caution">
    <text evidence="2">The sequence shown here is derived from an EMBL/GenBank/DDBJ whole genome shotgun (WGS) entry which is preliminary data.</text>
</comment>
<feature type="transmembrane region" description="Helical" evidence="1">
    <location>
        <begin position="370"/>
        <end position="390"/>
    </location>
</feature>
<evidence type="ECO:0000313" key="2">
    <source>
        <dbReference type="EMBL" id="RKX66945.1"/>
    </source>
</evidence>
<accession>A0A660S9L9</accession>
<evidence type="ECO:0000313" key="3">
    <source>
        <dbReference type="Proteomes" id="UP000282321"/>
    </source>
</evidence>
<dbReference type="InterPro" id="IPR053160">
    <property type="entry name" value="MFS_DHA3_Transporter"/>
</dbReference>
<feature type="transmembrane region" description="Helical" evidence="1">
    <location>
        <begin position="39"/>
        <end position="59"/>
    </location>
</feature>
<reference evidence="2 3" key="1">
    <citation type="submission" date="2018-06" db="EMBL/GenBank/DDBJ databases">
        <title>Extensive metabolic versatility and redundancy in microbially diverse, dynamic hydrothermal sediments.</title>
        <authorList>
            <person name="Dombrowski N."/>
            <person name="Teske A."/>
            <person name="Baker B.J."/>
        </authorList>
    </citation>
    <scope>NUCLEOTIDE SEQUENCE [LARGE SCALE GENOMIC DNA]</scope>
    <source>
        <strain evidence="2">B35_G9</strain>
    </source>
</reference>
<dbReference type="GO" id="GO:0022857">
    <property type="term" value="F:transmembrane transporter activity"/>
    <property type="evidence" value="ECO:0007669"/>
    <property type="project" value="InterPro"/>
</dbReference>